<feature type="signal peptide" evidence="3">
    <location>
        <begin position="1"/>
        <end position="26"/>
    </location>
</feature>
<feature type="compositionally biased region" description="Acidic residues" evidence="2">
    <location>
        <begin position="548"/>
        <end position="559"/>
    </location>
</feature>
<sequence length="756" mass="87216">MALATRLFLCASFISLLPMDDVVVVAFSWSMRDSVVPLSFVSSGASPHATRISKRRNLHHLFSSKRPSNEYYYDDDYRNDDDDDTVRDSLKYPSPRQRGNDQSSKMKRVTKVRRSMRVEKAGDSDEDDLYDQEEDDDFLEEDEFEEDTFTEDREDRRYTSRRSFSGRERMEYGEEEDLDDPEYYYDDEEEEEEEEEGFDYDMDAASGGNFWSNPKGGLDRPPPGFVKRDLGRPRLVDVPRRRRPQREYDGRPDYYVNDSKRSPRRGPAWRSPVRVGSPPPNPFIEQLYDKIFFYGFDMDEDDQGVGDKSVFGGTKGKFNGLKYLALSQGKDTSSYGKERRPGPSRAKAAGGLPPARSGPVEEDYYEDDYEDDLPLEGSYPPQSVRNRYNRRIERGRRSSGREMDRSGSTYGRGGDDWVSKQVSSWFTDDEDGAYGDDDDEYDEFEKDSRDMRLQGRRRRGGRERSNWSPMGMLDSFLRIDRDQMAFKAAEYDSKMGIRRPRSRRKKGNPERSDQEESPRDINGRRPGYAYRYDASLDDDDSPPVLDIELTEEVEEDQETEQQRSIQSGSKEKSETKSKISEKSWEERQAAVERVPPVDVPAWGPKGQLSMNARQKAIEDALKDIQTAKRKLNQRVKREIRARDEIAILNVDAKALRLKMDQSRSRRTSQLDVEELRAIELEIDDASRALRRARKQVDLAKEELQELEDRHYAVLSYYNPDQAAKLVGDALNEFSGQVVSSSSIPADVNNSGVESDS</sequence>
<comment type="caution">
    <text evidence="4">The sequence shown here is derived from an EMBL/GenBank/DDBJ whole genome shotgun (WGS) entry which is preliminary data.</text>
</comment>
<feature type="compositionally biased region" description="Acidic residues" evidence="2">
    <location>
        <begin position="124"/>
        <end position="149"/>
    </location>
</feature>
<feature type="compositionally biased region" description="Acidic residues" evidence="2">
    <location>
        <begin position="360"/>
        <end position="374"/>
    </location>
</feature>
<proteinExistence type="predicted"/>
<feature type="region of interest" description="Disordered" evidence="2">
    <location>
        <begin position="72"/>
        <end position="281"/>
    </location>
</feature>
<evidence type="ECO:0000313" key="5">
    <source>
        <dbReference type="Proteomes" id="UP000693970"/>
    </source>
</evidence>
<protein>
    <submittedName>
        <fullName evidence="4">Uncharacterized protein</fullName>
    </submittedName>
</protein>
<reference evidence="4" key="2">
    <citation type="submission" date="2021-04" db="EMBL/GenBank/DDBJ databases">
        <authorList>
            <person name="Podell S."/>
        </authorList>
    </citation>
    <scope>NUCLEOTIDE SEQUENCE</scope>
    <source>
        <strain evidence="4">Hildebrandi</strain>
    </source>
</reference>
<feature type="region of interest" description="Disordered" evidence="2">
    <location>
        <begin position="329"/>
        <end position="473"/>
    </location>
</feature>
<evidence type="ECO:0000256" key="1">
    <source>
        <dbReference type="SAM" id="Coils"/>
    </source>
</evidence>
<feature type="compositionally biased region" description="Basic residues" evidence="2">
    <location>
        <begin position="105"/>
        <end position="115"/>
    </location>
</feature>
<evidence type="ECO:0000256" key="2">
    <source>
        <dbReference type="SAM" id="MobiDB-lite"/>
    </source>
</evidence>
<gene>
    <name evidence="4" type="ORF">IV203_007249</name>
</gene>
<feature type="compositionally biased region" description="Acidic residues" evidence="2">
    <location>
        <begin position="173"/>
        <end position="202"/>
    </location>
</feature>
<feature type="compositionally biased region" description="Basic and acidic residues" evidence="2">
    <location>
        <begin position="569"/>
        <end position="590"/>
    </location>
</feature>
<dbReference type="AlphaFoldDB" id="A0A9K3KET6"/>
<feature type="chain" id="PRO_5039890393" evidence="3">
    <location>
        <begin position="27"/>
        <end position="756"/>
    </location>
</feature>
<reference evidence="4" key="1">
    <citation type="journal article" date="2021" name="Sci. Rep.">
        <title>Diploid genomic architecture of Nitzschia inconspicua, an elite biomass production diatom.</title>
        <authorList>
            <person name="Oliver A."/>
            <person name="Podell S."/>
            <person name="Pinowska A."/>
            <person name="Traller J.C."/>
            <person name="Smith S.R."/>
            <person name="McClure R."/>
            <person name="Beliaev A."/>
            <person name="Bohutskyi P."/>
            <person name="Hill E.A."/>
            <person name="Rabines A."/>
            <person name="Zheng H."/>
            <person name="Allen L.Z."/>
            <person name="Kuo A."/>
            <person name="Grigoriev I.V."/>
            <person name="Allen A.E."/>
            <person name="Hazlebeck D."/>
            <person name="Allen E.E."/>
        </authorList>
    </citation>
    <scope>NUCLEOTIDE SEQUENCE</scope>
    <source>
        <strain evidence="4">Hildebrandi</strain>
    </source>
</reference>
<dbReference type="Proteomes" id="UP000693970">
    <property type="component" value="Unassembled WGS sequence"/>
</dbReference>
<feature type="region of interest" description="Disordered" evidence="2">
    <location>
        <begin position="489"/>
        <end position="608"/>
    </location>
</feature>
<keyword evidence="1" id="KW-0175">Coiled coil</keyword>
<feature type="compositionally biased region" description="Basic residues" evidence="2">
    <location>
        <begin position="496"/>
        <end position="506"/>
    </location>
</feature>
<feature type="compositionally biased region" description="Basic and acidic residues" evidence="2">
    <location>
        <begin position="390"/>
        <end position="405"/>
    </location>
</feature>
<dbReference type="PANTHER" id="PTHR35711">
    <property type="entry name" value="EXPRESSED PROTEIN"/>
    <property type="match status" value="1"/>
</dbReference>
<keyword evidence="5" id="KW-1185">Reference proteome</keyword>
<dbReference type="OrthoDB" id="49306at2759"/>
<dbReference type="EMBL" id="JAGRRH010000025">
    <property type="protein sequence ID" value="KAG7342157.1"/>
    <property type="molecule type" value="Genomic_DNA"/>
</dbReference>
<feature type="coiled-coil region" evidence="1">
    <location>
        <begin position="610"/>
        <end position="641"/>
    </location>
</feature>
<organism evidence="4 5">
    <name type="scientific">Nitzschia inconspicua</name>
    <dbReference type="NCBI Taxonomy" id="303405"/>
    <lineage>
        <taxon>Eukaryota</taxon>
        <taxon>Sar</taxon>
        <taxon>Stramenopiles</taxon>
        <taxon>Ochrophyta</taxon>
        <taxon>Bacillariophyta</taxon>
        <taxon>Bacillariophyceae</taxon>
        <taxon>Bacillariophycidae</taxon>
        <taxon>Bacillariales</taxon>
        <taxon>Bacillariaceae</taxon>
        <taxon>Nitzschia</taxon>
    </lineage>
</organism>
<feature type="compositionally biased region" description="Basic and acidic residues" evidence="2">
    <location>
        <begin position="507"/>
        <end position="523"/>
    </location>
</feature>
<name>A0A9K3KET6_9STRA</name>
<dbReference type="PANTHER" id="PTHR35711:SF1">
    <property type="entry name" value="ECTODERMAL, ISOFORM F"/>
    <property type="match status" value="1"/>
</dbReference>
<feature type="compositionally biased region" description="Basic and acidic residues" evidence="2">
    <location>
        <begin position="226"/>
        <end position="252"/>
    </location>
</feature>
<evidence type="ECO:0000313" key="4">
    <source>
        <dbReference type="EMBL" id="KAG7342157.1"/>
    </source>
</evidence>
<evidence type="ECO:0000256" key="3">
    <source>
        <dbReference type="SAM" id="SignalP"/>
    </source>
</evidence>
<accession>A0A9K3KET6</accession>
<keyword evidence="3" id="KW-0732">Signal</keyword>
<feature type="compositionally biased region" description="Acidic residues" evidence="2">
    <location>
        <begin position="72"/>
        <end position="85"/>
    </location>
</feature>
<feature type="coiled-coil region" evidence="1">
    <location>
        <begin position="675"/>
        <end position="709"/>
    </location>
</feature>
<feature type="compositionally biased region" description="Acidic residues" evidence="2">
    <location>
        <begin position="427"/>
        <end position="445"/>
    </location>
</feature>